<evidence type="ECO:0000313" key="1">
    <source>
        <dbReference type="EMBL" id="KAH6830726.1"/>
    </source>
</evidence>
<protein>
    <submittedName>
        <fullName evidence="1">Uncharacterized protein</fullName>
    </submittedName>
</protein>
<dbReference type="PANTHER" id="PTHR33526">
    <property type="entry name" value="OS07G0123800 PROTEIN"/>
    <property type="match status" value="1"/>
</dbReference>
<proteinExistence type="predicted"/>
<dbReference type="PANTHER" id="PTHR33526:SF4">
    <property type="entry name" value="OS07G0123800 PROTEIN"/>
    <property type="match status" value="1"/>
</dbReference>
<accession>A0AAD4P908</accession>
<sequence length="141" mass="16253">MKITENKQSRLRHYVDAPRRFLRRARDFYVDSLVSIDTKVSTCPAANASHLPKNFGRCSSDYDDENLQQMYTSICNKYSWRERGNPTTGYGGIDRSYSIALGKIGTIDEDEPCEFEENVAVKNDLFLRSRSHAVTRNYGFH</sequence>
<gene>
    <name evidence="1" type="ORF">C2S53_010068</name>
</gene>
<dbReference type="Proteomes" id="UP001190926">
    <property type="component" value="Unassembled WGS sequence"/>
</dbReference>
<keyword evidence="2" id="KW-1185">Reference proteome</keyword>
<dbReference type="EMBL" id="SDAM02000093">
    <property type="protein sequence ID" value="KAH6830726.1"/>
    <property type="molecule type" value="Genomic_DNA"/>
</dbReference>
<dbReference type="AlphaFoldDB" id="A0AAD4P908"/>
<comment type="caution">
    <text evidence="1">The sequence shown here is derived from an EMBL/GenBank/DDBJ whole genome shotgun (WGS) entry which is preliminary data.</text>
</comment>
<evidence type="ECO:0000313" key="2">
    <source>
        <dbReference type="Proteomes" id="UP001190926"/>
    </source>
</evidence>
<organism evidence="1 2">
    <name type="scientific">Perilla frutescens var. hirtella</name>
    <name type="common">Perilla citriodora</name>
    <name type="synonym">Perilla setoyensis</name>
    <dbReference type="NCBI Taxonomy" id="608512"/>
    <lineage>
        <taxon>Eukaryota</taxon>
        <taxon>Viridiplantae</taxon>
        <taxon>Streptophyta</taxon>
        <taxon>Embryophyta</taxon>
        <taxon>Tracheophyta</taxon>
        <taxon>Spermatophyta</taxon>
        <taxon>Magnoliopsida</taxon>
        <taxon>eudicotyledons</taxon>
        <taxon>Gunneridae</taxon>
        <taxon>Pentapetalae</taxon>
        <taxon>asterids</taxon>
        <taxon>lamiids</taxon>
        <taxon>Lamiales</taxon>
        <taxon>Lamiaceae</taxon>
        <taxon>Nepetoideae</taxon>
        <taxon>Elsholtzieae</taxon>
        <taxon>Perilla</taxon>
    </lineage>
</organism>
<name>A0AAD4P908_PERFH</name>
<reference evidence="1 2" key="1">
    <citation type="journal article" date="2021" name="Nat. Commun.">
        <title>Incipient diploidization of the medicinal plant Perilla within 10,000 years.</title>
        <authorList>
            <person name="Zhang Y."/>
            <person name="Shen Q."/>
            <person name="Leng L."/>
            <person name="Zhang D."/>
            <person name="Chen S."/>
            <person name="Shi Y."/>
            <person name="Ning Z."/>
            <person name="Chen S."/>
        </authorList>
    </citation>
    <scope>NUCLEOTIDE SEQUENCE [LARGE SCALE GENOMIC DNA]</scope>
    <source>
        <strain evidence="2">cv. PC099</strain>
    </source>
</reference>